<evidence type="ECO:0000256" key="1">
    <source>
        <dbReference type="SAM" id="MobiDB-lite"/>
    </source>
</evidence>
<evidence type="ECO:0000313" key="3">
    <source>
        <dbReference type="EMBL" id="RFA13940.1"/>
    </source>
</evidence>
<dbReference type="AlphaFoldDB" id="A0A3E0VW55"/>
<name>A0A3E0VW55_9MICO</name>
<dbReference type="Proteomes" id="UP000256541">
    <property type="component" value="Unassembled WGS sequence"/>
</dbReference>
<keyword evidence="2" id="KW-0472">Membrane</keyword>
<feature type="compositionally biased region" description="Low complexity" evidence="1">
    <location>
        <begin position="120"/>
        <end position="129"/>
    </location>
</feature>
<reference evidence="3 4" key="1">
    <citation type="submission" date="2017-04" db="EMBL/GenBank/DDBJ databases">
        <title>Comparative genome analysis of Subtercola boreus.</title>
        <authorList>
            <person name="Cho Y.-J."/>
            <person name="Cho A."/>
            <person name="Kim O.-S."/>
            <person name="Lee J.-I."/>
        </authorList>
    </citation>
    <scope>NUCLEOTIDE SEQUENCE [LARGE SCALE GENOMIC DNA]</scope>
    <source>
        <strain evidence="3 4">P27479</strain>
    </source>
</reference>
<feature type="compositionally biased region" description="Low complexity" evidence="1">
    <location>
        <begin position="100"/>
        <end position="112"/>
    </location>
</feature>
<proteinExistence type="predicted"/>
<comment type="caution">
    <text evidence="3">The sequence shown here is derived from an EMBL/GenBank/DDBJ whole genome shotgun (WGS) entry which is preliminary data.</text>
</comment>
<evidence type="ECO:0000313" key="4">
    <source>
        <dbReference type="Proteomes" id="UP000256541"/>
    </source>
</evidence>
<protein>
    <submittedName>
        <fullName evidence="3">Uncharacterized protein</fullName>
    </submittedName>
</protein>
<feature type="transmembrane region" description="Helical" evidence="2">
    <location>
        <begin position="52"/>
        <end position="76"/>
    </location>
</feature>
<keyword evidence="2" id="KW-1133">Transmembrane helix</keyword>
<evidence type="ECO:0000256" key="2">
    <source>
        <dbReference type="SAM" id="Phobius"/>
    </source>
</evidence>
<dbReference type="EMBL" id="NBXB01000029">
    <property type="protein sequence ID" value="RFA13940.1"/>
    <property type="molecule type" value="Genomic_DNA"/>
</dbReference>
<accession>A0A3E0VW55</accession>
<gene>
    <name evidence="3" type="ORF">B7R22_09895</name>
</gene>
<keyword evidence="2" id="KW-0812">Transmembrane</keyword>
<organism evidence="3 4">
    <name type="scientific">Subtercola boreus</name>
    <dbReference type="NCBI Taxonomy" id="120213"/>
    <lineage>
        <taxon>Bacteria</taxon>
        <taxon>Bacillati</taxon>
        <taxon>Actinomycetota</taxon>
        <taxon>Actinomycetes</taxon>
        <taxon>Micrococcales</taxon>
        <taxon>Microbacteriaceae</taxon>
        <taxon>Subtercola</taxon>
    </lineage>
</organism>
<feature type="region of interest" description="Disordered" evidence="1">
    <location>
        <begin position="85"/>
        <end position="129"/>
    </location>
</feature>
<sequence>MRHDPPSGEELDELIARMTGNVLAAAEPRTPAPSLQPVLPAASAVPKRRFRWGAVVVAALVVLGVGTAGGALALGFGPNLFPGATPTASPTPTEAPPRPTGTATIPPATTAPSTPPAPAGPSVATSTTTFTAPSWGSGLTAGLFGLAPDTDYEVRTDARYRGESKTPDGYFSVLSSPVRVTTDDSGRASVTWTPDVFPENFTDSGESGFMLGTFVRVDPVGGPADESSESGRADPVVLSAPLSIAYLPSDQVTISALACVEPADLVSGTGAGLLVTVSGLIPGEFGTAHSEQTGGPTSFTFRGDGRADETGTLHITVRGNTAEYPVSPSTAIAPGEWRLVFAGNFRETPTPPADYPRVPLQVGNCS</sequence>
<dbReference type="RefSeq" id="WP_116411601.1">
    <property type="nucleotide sequence ID" value="NZ_NBXB01000029.1"/>
</dbReference>
<dbReference type="OrthoDB" id="5114453at2"/>